<sequence length="388" mass="41646">MSGHSSAALGAAASSRSRVAWRANLACPPPFPAAATDPAFDAVVLLVLEDAVAPCKQQLPGGGRLHLLKHVRLDSIPPVLVTATMFSLYINAKTPESQRYVNGVVGLLARTPGLLPEHTVAVANNTAILARVETRLATRLLSSSAVAALDDPFADAEPCAPVTQLRSDPYALVYLSALSGAREPRLVLQLLACPQSLEPLASVTVRPPSTGLSDSAQLETEHRFIELLTAQRNERARIQRTQSTESIMKATTARLTRHGAAGGGGEASSAGARRISKNMTLSDIEHLALAPDSQPGSGRVIKSPKEELAPSPSPEIEQKNKKIAKQLIISSLKERGIGRDHPDFAALWGQIYHSLKFALRVKIARRLFAPRELKQESDKHANFYCTPT</sequence>
<protein>
    <recommendedName>
        <fullName evidence="2">Sld7 C-terminal domain-containing protein</fullName>
    </recommendedName>
</protein>
<dbReference type="OrthoDB" id="5543801at2759"/>
<name>A0A9W8BJZ7_9FUNG</name>
<organism evidence="3 4">
    <name type="scientific">Coemansia thaxteri</name>
    <dbReference type="NCBI Taxonomy" id="2663907"/>
    <lineage>
        <taxon>Eukaryota</taxon>
        <taxon>Fungi</taxon>
        <taxon>Fungi incertae sedis</taxon>
        <taxon>Zoopagomycota</taxon>
        <taxon>Kickxellomycotina</taxon>
        <taxon>Kickxellomycetes</taxon>
        <taxon>Kickxellales</taxon>
        <taxon>Kickxellaceae</taxon>
        <taxon>Coemansia</taxon>
    </lineage>
</organism>
<keyword evidence="4" id="KW-1185">Reference proteome</keyword>
<evidence type="ECO:0000313" key="3">
    <source>
        <dbReference type="EMBL" id="KAJ2003910.1"/>
    </source>
</evidence>
<evidence type="ECO:0000256" key="1">
    <source>
        <dbReference type="SAM" id="MobiDB-lite"/>
    </source>
</evidence>
<reference evidence="3" key="1">
    <citation type="submission" date="2022-07" db="EMBL/GenBank/DDBJ databases">
        <title>Phylogenomic reconstructions and comparative analyses of Kickxellomycotina fungi.</title>
        <authorList>
            <person name="Reynolds N.K."/>
            <person name="Stajich J.E."/>
            <person name="Barry K."/>
            <person name="Grigoriev I.V."/>
            <person name="Crous P."/>
            <person name="Smith M.E."/>
        </authorList>
    </citation>
    <scope>NUCLEOTIDE SEQUENCE</scope>
    <source>
        <strain evidence="3">IMI 214461</strain>
    </source>
</reference>
<proteinExistence type="predicted"/>
<gene>
    <name evidence="3" type="ORF">H4R26_002814</name>
</gene>
<dbReference type="Pfam" id="PF18596">
    <property type="entry name" value="Sld7_C"/>
    <property type="match status" value="1"/>
</dbReference>
<evidence type="ECO:0000259" key="2">
    <source>
        <dbReference type="Pfam" id="PF18596"/>
    </source>
</evidence>
<evidence type="ECO:0000313" key="4">
    <source>
        <dbReference type="Proteomes" id="UP001150907"/>
    </source>
</evidence>
<dbReference type="InterPro" id="IPR041260">
    <property type="entry name" value="Sld7_C"/>
</dbReference>
<dbReference type="AlphaFoldDB" id="A0A9W8BJZ7"/>
<feature type="domain" description="Sld7 C-terminal" evidence="2">
    <location>
        <begin position="317"/>
        <end position="369"/>
    </location>
</feature>
<feature type="region of interest" description="Disordered" evidence="1">
    <location>
        <begin position="287"/>
        <end position="320"/>
    </location>
</feature>
<dbReference type="EMBL" id="JANBQF010000188">
    <property type="protein sequence ID" value="KAJ2003910.1"/>
    <property type="molecule type" value="Genomic_DNA"/>
</dbReference>
<accession>A0A9W8BJZ7</accession>
<comment type="caution">
    <text evidence="3">The sequence shown here is derived from an EMBL/GenBank/DDBJ whole genome shotgun (WGS) entry which is preliminary data.</text>
</comment>
<dbReference type="Proteomes" id="UP001150907">
    <property type="component" value="Unassembled WGS sequence"/>
</dbReference>